<dbReference type="AlphaFoldDB" id="A0A9X0QAB0"/>
<dbReference type="RefSeq" id="WP_183972788.1">
    <property type="nucleotide sequence ID" value="NZ_JACHEB010000001.1"/>
</dbReference>
<keyword evidence="2" id="KW-1185">Reference proteome</keyword>
<evidence type="ECO:0000313" key="2">
    <source>
        <dbReference type="Proteomes" id="UP000535182"/>
    </source>
</evidence>
<dbReference type="GO" id="GO:0051213">
    <property type="term" value="F:dioxygenase activity"/>
    <property type="evidence" value="ECO:0007669"/>
    <property type="project" value="InterPro"/>
</dbReference>
<dbReference type="InterPro" id="IPR011051">
    <property type="entry name" value="RmlC_Cupin_sf"/>
</dbReference>
<dbReference type="InterPro" id="IPR014710">
    <property type="entry name" value="RmlC-like_jellyroll"/>
</dbReference>
<dbReference type="EMBL" id="JACHEB010000001">
    <property type="protein sequence ID" value="MBB5326669.1"/>
    <property type="molecule type" value="Genomic_DNA"/>
</dbReference>
<organism evidence="1 2">
    <name type="scientific">Tunturiibacter gelidiferens</name>
    <dbReference type="NCBI Taxonomy" id="3069689"/>
    <lineage>
        <taxon>Bacteria</taxon>
        <taxon>Pseudomonadati</taxon>
        <taxon>Acidobacteriota</taxon>
        <taxon>Terriglobia</taxon>
        <taxon>Terriglobales</taxon>
        <taxon>Acidobacteriaceae</taxon>
        <taxon>Tunturiibacter</taxon>
    </lineage>
</organism>
<dbReference type="Gene3D" id="2.60.120.10">
    <property type="entry name" value="Jelly Rolls"/>
    <property type="match status" value="2"/>
</dbReference>
<comment type="caution">
    <text evidence="1">The sequence shown here is derived from an EMBL/GenBank/DDBJ whole genome shotgun (WGS) entry which is preliminary data.</text>
</comment>
<dbReference type="PANTHER" id="PTHR41517">
    <property type="entry name" value="1,2-DIOXYGENASE PROTEIN-RELATED"/>
    <property type="match status" value="1"/>
</dbReference>
<gene>
    <name evidence="1" type="ORF">HDF14_000263</name>
</gene>
<protein>
    <submittedName>
        <fullName evidence="1">Gentisate 1,2-dioxygenase</fullName>
    </submittedName>
</protein>
<name>A0A9X0QAB0_9BACT</name>
<dbReference type="Proteomes" id="UP000535182">
    <property type="component" value="Unassembled WGS sequence"/>
</dbReference>
<dbReference type="CDD" id="cd02216">
    <property type="entry name" value="cupin_GDO-like_N"/>
    <property type="match status" value="1"/>
</dbReference>
<reference evidence="1 2" key="1">
    <citation type="submission" date="2020-08" db="EMBL/GenBank/DDBJ databases">
        <title>Genomic Encyclopedia of Type Strains, Phase IV (KMG-V): Genome sequencing to study the core and pangenomes of soil and plant-associated prokaryotes.</title>
        <authorList>
            <person name="Whitman W."/>
        </authorList>
    </citation>
    <scope>NUCLEOTIDE SEQUENCE [LARGE SCALE GENOMIC DNA]</scope>
    <source>
        <strain evidence="1 2">X5P2</strain>
    </source>
</reference>
<dbReference type="InterPro" id="IPR047183">
    <property type="entry name" value="GDO-like"/>
</dbReference>
<accession>A0A9X0QAB0</accession>
<dbReference type="SUPFAM" id="SSF51182">
    <property type="entry name" value="RmlC-like cupins"/>
    <property type="match status" value="1"/>
</dbReference>
<proteinExistence type="predicted"/>
<evidence type="ECO:0000313" key="1">
    <source>
        <dbReference type="EMBL" id="MBB5326669.1"/>
    </source>
</evidence>
<dbReference type="PANTHER" id="PTHR41517:SF1">
    <property type="entry name" value="CUPIN"/>
    <property type="match status" value="1"/>
</dbReference>
<sequence>MNNAISEKMIPTVALTKGAEIFEYSKAADPISSGATPRIPVKTFSPELYASGATRVVPLDLSKELKTDYPVTGPSVLASFVRIKAGESITTSADATSEFFYVIKGKGHTEIEQGAIEWNEGDIFALPGVAAAVHHADADTAFYMVNDSPLLAYLGVEKSKNRFQPTLYTRAMIMTELERARNDPNAGKRSRVSVLLANKNFDQTLTITHTLWSMFGIVPPGTRQLPHRHQSVALDFAVEAKPGVYTLIGPELNPDGSIKHAIRVDWVKGAAFVTPAGYWHEHVNESGADAYVMPIQDAGLHSYLRTLDIQFYLED</sequence>